<dbReference type="Gramene" id="OPUNC09G13730.1">
    <property type="protein sequence ID" value="OPUNC09G13730.1"/>
    <property type="gene ID" value="OPUNC09G13730"/>
</dbReference>
<dbReference type="EnsemblPlants" id="OPUNC09G13730.1">
    <property type="protein sequence ID" value="OPUNC09G13730.1"/>
    <property type="gene ID" value="OPUNC09G13730"/>
</dbReference>
<sequence length="581" mass="63563">MAANATVLLGPPIAVPDGGGAAAAARPATRSGLPLSSGDPCLDFFFQIVPGATQSTRVGDLLDDAWARDPRTALKLVCHLRAVRGLGKADREGFYAAALWMHDHHPRTLAANLAAFVNFGCFKDLLEIIYRVLHGPRDEHKEEGDDQAETEDGRRPRLRFKRRCIDHAEAAKARLQKEAQLAQTVLSRYGSDDSFSFLYDRVADTFAELLKSDVEHMRAGENAKIGLAAKWCPSLRSSYDRATLLCEAIARRIFPRESSQEYLNLSDEHYAYRVRDRLRREVLVPLRKVLELPEVYMTAGKWEQMPYARVASVAMRQYKGAFEKHDKSGVAGFLDEVRTGHARVHVGAAMPHELVSAALNGEHDEAAELQWRRMVSALAAGGRLSNCIAVCGLSHLAAAVALGLLISELSQDPWKGRVITFDAAQQLHKVCGATLVEKLRSLAAPVRAAPKSRSLNLQAVFDRILSVAIAGGLAKDMMVRRVFVLSDMELDAGAWRSQDELSTIRSKFVAEGFSAPEVVFWNVGAPASAPVVATEVNAAVVSGYSKNLVRLFLERDGQLTPAAVMADAITGPEYDSLEVVD</sequence>
<dbReference type="PANTHER" id="PTHR31373:SF20">
    <property type="entry name" value="OS09G0499400 PROTEIN"/>
    <property type="match status" value="1"/>
</dbReference>
<protein>
    <submittedName>
        <fullName evidence="3">Uncharacterized protein</fullName>
    </submittedName>
</protein>
<dbReference type="HOGENOM" id="CLU_011744_1_1_1"/>
<dbReference type="eggNOG" id="ENOG502QT1I">
    <property type="taxonomic scope" value="Eukaryota"/>
</dbReference>
<evidence type="ECO:0000313" key="4">
    <source>
        <dbReference type="Proteomes" id="UP000026962"/>
    </source>
</evidence>
<name>A0A0E0M2Z3_ORYPU</name>
<feature type="domain" description="DUF2828" evidence="1">
    <location>
        <begin position="35"/>
        <end position="384"/>
    </location>
</feature>
<dbReference type="InterPro" id="IPR056690">
    <property type="entry name" value="DUF7788"/>
</dbReference>
<accession>A0A0E0M2Z3</accession>
<dbReference type="InterPro" id="IPR011205">
    <property type="entry name" value="UCP015417_vWA"/>
</dbReference>
<dbReference type="OMA" id="EHMRAGE"/>
<dbReference type="PANTHER" id="PTHR31373">
    <property type="entry name" value="OS06G0652100 PROTEIN"/>
    <property type="match status" value="1"/>
</dbReference>
<keyword evidence="4" id="KW-1185">Reference proteome</keyword>
<evidence type="ECO:0000259" key="2">
    <source>
        <dbReference type="Pfam" id="PF25043"/>
    </source>
</evidence>
<dbReference type="AlphaFoldDB" id="A0A0E0M2Z3"/>
<dbReference type="InterPro" id="IPR058580">
    <property type="entry name" value="DUF2828"/>
</dbReference>
<dbReference type="Pfam" id="PF11443">
    <property type="entry name" value="DUF2828"/>
    <property type="match status" value="1"/>
</dbReference>
<dbReference type="Pfam" id="PF25043">
    <property type="entry name" value="DUF7788"/>
    <property type="match status" value="1"/>
</dbReference>
<reference evidence="3" key="1">
    <citation type="submission" date="2015-04" db="UniProtKB">
        <authorList>
            <consortium name="EnsemblPlants"/>
        </authorList>
    </citation>
    <scope>IDENTIFICATION</scope>
</reference>
<organism evidence="3">
    <name type="scientific">Oryza punctata</name>
    <name type="common">Red rice</name>
    <dbReference type="NCBI Taxonomy" id="4537"/>
    <lineage>
        <taxon>Eukaryota</taxon>
        <taxon>Viridiplantae</taxon>
        <taxon>Streptophyta</taxon>
        <taxon>Embryophyta</taxon>
        <taxon>Tracheophyta</taxon>
        <taxon>Spermatophyta</taxon>
        <taxon>Magnoliopsida</taxon>
        <taxon>Liliopsida</taxon>
        <taxon>Poales</taxon>
        <taxon>Poaceae</taxon>
        <taxon>BOP clade</taxon>
        <taxon>Oryzoideae</taxon>
        <taxon>Oryzeae</taxon>
        <taxon>Oryzinae</taxon>
        <taxon>Oryza</taxon>
    </lineage>
</organism>
<feature type="domain" description="DUF7788" evidence="2">
    <location>
        <begin position="394"/>
        <end position="559"/>
    </location>
</feature>
<proteinExistence type="predicted"/>
<dbReference type="PIRSF" id="PIRSF015417">
    <property type="entry name" value="T31B5_30_vWA"/>
    <property type="match status" value="1"/>
</dbReference>
<evidence type="ECO:0000259" key="1">
    <source>
        <dbReference type="Pfam" id="PF11443"/>
    </source>
</evidence>
<dbReference type="Proteomes" id="UP000026962">
    <property type="component" value="Chromosome 9"/>
</dbReference>
<reference evidence="3" key="2">
    <citation type="submission" date="2018-05" db="EMBL/GenBank/DDBJ databases">
        <title>OpunRS2 (Oryza punctata Reference Sequence Version 2).</title>
        <authorList>
            <person name="Zhang J."/>
            <person name="Kudrna D."/>
            <person name="Lee S."/>
            <person name="Talag J."/>
            <person name="Welchert J."/>
            <person name="Wing R.A."/>
        </authorList>
    </citation>
    <scope>NUCLEOTIDE SEQUENCE [LARGE SCALE GENOMIC DNA]</scope>
</reference>
<evidence type="ECO:0000313" key="3">
    <source>
        <dbReference type="EnsemblPlants" id="OPUNC09G13730.1"/>
    </source>
</evidence>